<evidence type="ECO:0000256" key="9">
    <source>
        <dbReference type="ARBA" id="ARBA00023136"/>
    </source>
</evidence>
<dbReference type="SMART" id="SM00382">
    <property type="entry name" value="AAA"/>
    <property type="match status" value="1"/>
</dbReference>
<dbReference type="Gene3D" id="3.40.50.300">
    <property type="entry name" value="P-loop containing nucleotide triphosphate hydrolases"/>
    <property type="match status" value="1"/>
</dbReference>
<dbReference type="GO" id="GO:0005524">
    <property type="term" value="F:ATP binding"/>
    <property type="evidence" value="ECO:0007669"/>
    <property type="project" value="UniProtKB-KW"/>
</dbReference>
<dbReference type="PANTHER" id="PTHR42771">
    <property type="entry name" value="IRON(3+)-HYDROXAMATE IMPORT ATP-BINDING PROTEIN FHUC"/>
    <property type="match status" value="1"/>
</dbReference>
<evidence type="ECO:0000256" key="3">
    <source>
        <dbReference type="ARBA" id="ARBA00022475"/>
    </source>
</evidence>
<evidence type="ECO:0000256" key="5">
    <source>
        <dbReference type="ARBA" id="ARBA00022741"/>
    </source>
</evidence>
<dbReference type="AlphaFoldDB" id="A0A5C5UM96"/>
<evidence type="ECO:0000313" key="11">
    <source>
        <dbReference type="EMBL" id="TWT26500.1"/>
    </source>
</evidence>
<keyword evidence="5" id="KW-0547">Nucleotide-binding</keyword>
<dbReference type="RefSeq" id="WP_146324115.1">
    <property type="nucleotide sequence ID" value="NZ_BAABLR010000074.1"/>
</dbReference>
<dbReference type="GO" id="GO:0016887">
    <property type="term" value="F:ATP hydrolysis activity"/>
    <property type="evidence" value="ECO:0007669"/>
    <property type="project" value="InterPro"/>
</dbReference>
<dbReference type="GO" id="GO:0005886">
    <property type="term" value="C:plasma membrane"/>
    <property type="evidence" value="ECO:0007669"/>
    <property type="project" value="UniProtKB-SubCell"/>
</dbReference>
<name>A0A5C5UM96_9CORY</name>
<evidence type="ECO:0000259" key="10">
    <source>
        <dbReference type="PROSITE" id="PS50893"/>
    </source>
</evidence>
<dbReference type="PROSITE" id="PS50893">
    <property type="entry name" value="ABC_TRANSPORTER_2"/>
    <property type="match status" value="1"/>
</dbReference>
<dbReference type="InterPro" id="IPR051535">
    <property type="entry name" value="Siderophore_ABC-ATPase"/>
</dbReference>
<organism evidence="11 12">
    <name type="scientific">Corynebacterium canis</name>
    <dbReference type="NCBI Taxonomy" id="679663"/>
    <lineage>
        <taxon>Bacteria</taxon>
        <taxon>Bacillati</taxon>
        <taxon>Actinomycetota</taxon>
        <taxon>Actinomycetes</taxon>
        <taxon>Mycobacteriales</taxon>
        <taxon>Corynebacteriaceae</taxon>
        <taxon>Corynebacterium</taxon>
    </lineage>
</organism>
<evidence type="ECO:0000256" key="6">
    <source>
        <dbReference type="ARBA" id="ARBA00022840"/>
    </source>
</evidence>
<sequence length="263" mass="28515">MEIAKIFGSSVSSGYQERLILDTVDVAIPARRITTIIGPNGCGKSTLLRTLARLLPLRSGTLTLDGADMHAFRRRDLARRISLLPQAPLAPPGVTVADLVSRGRHPHQSWLQQWSAQDEREVADALDMAGVSDLAGSRVDSLSGGQRQRVWIAMVLAQQTDVLFLDEPTTYLDLAAATEILNLVAWLNRELERTIVLVLHDLNLAARYSDHLIVMREGAIVGDGAPAQVITTELLAEVFGLRAVIIEDPITGGPLIVPSDLPA</sequence>
<protein>
    <submittedName>
        <fullName evidence="11">ABC transporter ATP-binding protein</fullName>
    </submittedName>
</protein>
<proteinExistence type="predicted"/>
<evidence type="ECO:0000256" key="1">
    <source>
        <dbReference type="ARBA" id="ARBA00004202"/>
    </source>
</evidence>
<evidence type="ECO:0000313" key="12">
    <source>
        <dbReference type="Proteomes" id="UP000320791"/>
    </source>
</evidence>
<dbReference type="InterPro" id="IPR003439">
    <property type="entry name" value="ABC_transporter-like_ATP-bd"/>
</dbReference>
<comment type="subcellular location">
    <subcellularLocation>
        <location evidence="1">Cell membrane</location>
        <topology evidence="1">Peripheral membrane protein</topology>
    </subcellularLocation>
</comment>
<keyword evidence="12" id="KW-1185">Reference proteome</keyword>
<evidence type="ECO:0000256" key="4">
    <source>
        <dbReference type="ARBA" id="ARBA00022496"/>
    </source>
</evidence>
<keyword evidence="6 11" id="KW-0067">ATP-binding</keyword>
<dbReference type="EMBL" id="VOHM01000009">
    <property type="protein sequence ID" value="TWT26500.1"/>
    <property type="molecule type" value="Genomic_DNA"/>
</dbReference>
<keyword evidence="4" id="KW-0410">Iron transport</keyword>
<dbReference type="InterPro" id="IPR003593">
    <property type="entry name" value="AAA+_ATPase"/>
</dbReference>
<keyword evidence="9" id="KW-0472">Membrane</keyword>
<evidence type="ECO:0000256" key="7">
    <source>
        <dbReference type="ARBA" id="ARBA00023004"/>
    </source>
</evidence>
<comment type="caution">
    <text evidence="11">The sequence shown here is derived from an EMBL/GenBank/DDBJ whole genome shotgun (WGS) entry which is preliminary data.</text>
</comment>
<evidence type="ECO:0000256" key="2">
    <source>
        <dbReference type="ARBA" id="ARBA00022448"/>
    </source>
</evidence>
<dbReference type="CDD" id="cd03214">
    <property type="entry name" value="ABC_Iron-Siderophores_B12_Hemin"/>
    <property type="match status" value="1"/>
</dbReference>
<gene>
    <name evidence="11" type="ORF">FRX94_05420</name>
</gene>
<dbReference type="PROSITE" id="PS00211">
    <property type="entry name" value="ABC_TRANSPORTER_1"/>
    <property type="match status" value="1"/>
</dbReference>
<evidence type="ECO:0000256" key="8">
    <source>
        <dbReference type="ARBA" id="ARBA00023065"/>
    </source>
</evidence>
<keyword evidence="3" id="KW-1003">Cell membrane</keyword>
<dbReference type="InterPro" id="IPR017871">
    <property type="entry name" value="ABC_transporter-like_CS"/>
</dbReference>
<dbReference type="GO" id="GO:0006826">
    <property type="term" value="P:iron ion transport"/>
    <property type="evidence" value="ECO:0007669"/>
    <property type="project" value="UniProtKB-KW"/>
</dbReference>
<keyword evidence="8" id="KW-0406">Ion transport</keyword>
<dbReference type="Pfam" id="PF00005">
    <property type="entry name" value="ABC_tran"/>
    <property type="match status" value="1"/>
</dbReference>
<feature type="domain" description="ABC transporter" evidence="10">
    <location>
        <begin position="1"/>
        <end position="242"/>
    </location>
</feature>
<dbReference type="InterPro" id="IPR027417">
    <property type="entry name" value="P-loop_NTPase"/>
</dbReference>
<accession>A0A5C5UM96</accession>
<dbReference type="SUPFAM" id="SSF52540">
    <property type="entry name" value="P-loop containing nucleoside triphosphate hydrolases"/>
    <property type="match status" value="1"/>
</dbReference>
<keyword evidence="7" id="KW-0408">Iron</keyword>
<reference evidence="11 12" key="1">
    <citation type="submission" date="2019-08" db="EMBL/GenBank/DDBJ databases">
        <authorList>
            <person name="Lei W."/>
        </authorList>
    </citation>
    <scope>NUCLEOTIDE SEQUENCE [LARGE SCALE GENOMIC DNA]</scope>
    <source>
        <strain evidence="11 12">CCUG 58627</strain>
    </source>
</reference>
<dbReference type="Proteomes" id="UP000320791">
    <property type="component" value="Unassembled WGS sequence"/>
</dbReference>
<keyword evidence="2" id="KW-0813">Transport</keyword>
<dbReference type="FunFam" id="3.40.50.300:FF:000134">
    <property type="entry name" value="Iron-enterobactin ABC transporter ATP-binding protein"/>
    <property type="match status" value="1"/>
</dbReference>
<dbReference type="PANTHER" id="PTHR42771:SF2">
    <property type="entry name" value="IRON(3+)-HYDROXAMATE IMPORT ATP-BINDING PROTEIN FHUC"/>
    <property type="match status" value="1"/>
</dbReference>
<dbReference type="OrthoDB" id="3579586at2"/>